<dbReference type="SUPFAM" id="SSF56801">
    <property type="entry name" value="Acetyl-CoA synthetase-like"/>
    <property type="match status" value="1"/>
</dbReference>
<keyword evidence="1" id="KW-0808">Transferase</keyword>
<dbReference type="InterPro" id="IPR053158">
    <property type="entry name" value="CapK_Type1_Caps_Biosynth"/>
</dbReference>
<dbReference type="AlphaFoldDB" id="X5MMA3"/>
<keyword evidence="2" id="KW-1185">Reference proteome</keyword>
<evidence type="ECO:0000313" key="2">
    <source>
        <dbReference type="Proteomes" id="UP000032160"/>
    </source>
</evidence>
<evidence type="ECO:0000313" key="1">
    <source>
        <dbReference type="EMBL" id="CDO59086.1"/>
    </source>
</evidence>
<keyword evidence="1" id="KW-0328">Glycosyltransferase</keyword>
<dbReference type="STRING" id="1458461.BN1012_Phect872"/>
<gene>
    <name evidence="1" type="ORF">BN1012_Phect872</name>
</gene>
<dbReference type="EC" id="2.4.-.-" evidence="1"/>
<dbReference type="GO" id="GO:0016757">
    <property type="term" value="F:glycosyltransferase activity"/>
    <property type="evidence" value="ECO:0007669"/>
    <property type="project" value="UniProtKB-KW"/>
</dbReference>
<reference evidence="1 2" key="1">
    <citation type="journal article" date="2014" name="Front. Genet.">
        <title>Genome and metabolic network of "Candidatus Phaeomarinobacter ectocarpi" Ec32, a new candidate genus of Alphaproteobacteria frequently associated with brown algae.</title>
        <authorList>
            <person name="Dittami S.M."/>
            <person name="Barbeyron T."/>
            <person name="Boyen C."/>
            <person name="Cambefort J."/>
            <person name="Collet G."/>
            <person name="Delage L."/>
            <person name="Gobet A."/>
            <person name="Groisillier A."/>
            <person name="Leblanc C."/>
            <person name="Michel G."/>
            <person name="Scornet D."/>
            <person name="Siegel A."/>
            <person name="Tapia J.E."/>
            <person name="Tonon T."/>
        </authorList>
    </citation>
    <scope>NUCLEOTIDE SEQUENCE [LARGE SCALE GENOMIC DNA]</scope>
    <source>
        <strain evidence="1 2">Ec32</strain>
    </source>
</reference>
<name>X5MMA3_9HYPH</name>
<accession>X5MMA3</accession>
<protein>
    <submittedName>
        <fullName evidence="1">Glycosyl transferase|GT4</fullName>
        <ecNumber evidence="1">2.4.-.-</ecNumber>
    </submittedName>
</protein>
<dbReference type="PANTHER" id="PTHR36932:SF1">
    <property type="entry name" value="CAPSULAR POLYSACCHARIDE BIOSYNTHESIS PROTEIN"/>
    <property type="match status" value="1"/>
</dbReference>
<dbReference type="InterPro" id="IPR042099">
    <property type="entry name" value="ANL_N_sf"/>
</dbReference>
<sequence length="451" mass="49958">MSWLASLRARRNAGAVRGVIAAYDAHQSPVDIARWQLRALNESWIHMRSAGVGAGALLQRRWSLPDLFESWDQFDALVPVCTKADLREIVKEAGSEAFLGCEWRATAGTTGEPFRFPVWPDEAAGHGLAMWAARERLGVGADARVSLIWGHAHMLGDGVGGMIGKAKRQLADKVLGYQRISAYDLTDAALVAAGRQVIRHRPDLLIGYSNALDRFAETNANHKHSINRLPLKLVIATGEGFASPAAEARVRSFFRAPMRMEYGSMETGVMAYQFSDEGYQTLWHRHRLERTADEAGVGRKIGNAKPVVVTSLYPRALPVWRYEIGDRIELFAEDESPRLRFANVRGRSNLLVRLPSGEEFHSEAISHVVREVQAIRAFQFVVSGSKNSTILRYLGPRPLTPEEADTLCRRLSRVSATLSSVTFQHSAELGKSPAGKHAIVVYGDLVKEDRV</sequence>
<organism evidence="1 2">
    <name type="scientific">Candidatus Phaeomarinibacter ectocarpi</name>
    <dbReference type="NCBI Taxonomy" id="1458461"/>
    <lineage>
        <taxon>Bacteria</taxon>
        <taxon>Pseudomonadati</taxon>
        <taxon>Pseudomonadota</taxon>
        <taxon>Alphaproteobacteria</taxon>
        <taxon>Hyphomicrobiales</taxon>
        <taxon>Parvibaculaceae</taxon>
        <taxon>Candidatus Phaeomarinibacter</taxon>
    </lineage>
</organism>
<proteinExistence type="predicted"/>
<dbReference type="PANTHER" id="PTHR36932">
    <property type="entry name" value="CAPSULAR POLYSACCHARIDE BIOSYNTHESIS PROTEIN"/>
    <property type="match status" value="1"/>
</dbReference>
<dbReference type="Gene3D" id="3.40.50.12780">
    <property type="entry name" value="N-terminal domain of ligase-like"/>
    <property type="match status" value="1"/>
</dbReference>
<dbReference type="Proteomes" id="UP000032160">
    <property type="component" value="Chromosome I"/>
</dbReference>
<dbReference type="KEGG" id="pect:BN1012_Phect872"/>
<dbReference type="HOGENOM" id="CLU_622130_0_0_5"/>
<dbReference type="EMBL" id="HG966617">
    <property type="protein sequence ID" value="CDO59086.1"/>
    <property type="molecule type" value="Genomic_DNA"/>
</dbReference>